<dbReference type="HOGENOM" id="CLU_1806814_0_0_1"/>
<feature type="region of interest" description="Disordered" evidence="1">
    <location>
        <begin position="62"/>
        <end position="111"/>
    </location>
</feature>
<reference evidence="2 3" key="1">
    <citation type="submission" date="2014-04" db="EMBL/GenBank/DDBJ databases">
        <authorList>
            <consortium name="DOE Joint Genome Institute"/>
            <person name="Kuo A."/>
            <person name="Kohler A."/>
            <person name="Jargeat P."/>
            <person name="Nagy L.G."/>
            <person name="Floudas D."/>
            <person name="Copeland A."/>
            <person name="Barry K.W."/>
            <person name="Cichocki N."/>
            <person name="Veneault-Fourrey C."/>
            <person name="LaButti K."/>
            <person name="Lindquist E.A."/>
            <person name="Lipzen A."/>
            <person name="Lundell T."/>
            <person name="Morin E."/>
            <person name="Murat C."/>
            <person name="Sun H."/>
            <person name="Tunlid A."/>
            <person name="Henrissat B."/>
            <person name="Grigoriev I.V."/>
            <person name="Hibbett D.S."/>
            <person name="Martin F."/>
            <person name="Nordberg H.P."/>
            <person name="Cantor M.N."/>
            <person name="Hua S.X."/>
        </authorList>
    </citation>
    <scope>NUCLEOTIDE SEQUENCE [LARGE SCALE GENOMIC DNA]</scope>
    <source>
        <strain evidence="2 3">Ve08.2h10</strain>
    </source>
</reference>
<reference evidence="3" key="2">
    <citation type="submission" date="2015-01" db="EMBL/GenBank/DDBJ databases">
        <title>Evolutionary Origins and Diversification of the Mycorrhizal Mutualists.</title>
        <authorList>
            <consortium name="DOE Joint Genome Institute"/>
            <consortium name="Mycorrhizal Genomics Consortium"/>
            <person name="Kohler A."/>
            <person name="Kuo A."/>
            <person name="Nagy L.G."/>
            <person name="Floudas D."/>
            <person name="Copeland A."/>
            <person name="Barry K.W."/>
            <person name="Cichocki N."/>
            <person name="Veneault-Fourrey C."/>
            <person name="LaButti K."/>
            <person name="Lindquist E.A."/>
            <person name="Lipzen A."/>
            <person name="Lundell T."/>
            <person name="Morin E."/>
            <person name="Murat C."/>
            <person name="Riley R."/>
            <person name="Ohm R."/>
            <person name="Sun H."/>
            <person name="Tunlid A."/>
            <person name="Henrissat B."/>
            <person name="Grigoriev I.V."/>
            <person name="Hibbett D.S."/>
            <person name="Martin F."/>
        </authorList>
    </citation>
    <scope>NUCLEOTIDE SEQUENCE [LARGE SCALE GENOMIC DNA]</scope>
    <source>
        <strain evidence="3">Ve08.2h10</strain>
    </source>
</reference>
<proteinExistence type="predicted"/>
<feature type="compositionally biased region" description="Low complexity" evidence="1">
    <location>
        <begin position="81"/>
        <end position="91"/>
    </location>
</feature>
<dbReference type="Proteomes" id="UP000054538">
    <property type="component" value="Unassembled WGS sequence"/>
</dbReference>
<organism evidence="2 3">
    <name type="scientific">Paxillus rubicundulus Ve08.2h10</name>
    <dbReference type="NCBI Taxonomy" id="930991"/>
    <lineage>
        <taxon>Eukaryota</taxon>
        <taxon>Fungi</taxon>
        <taxon>Dikarya</taxon>
        <taxon>Basidiomycota</taxon>
        <taxon>Agaricomycotina</taxon>
        <taxon>Agaricomycetes</taxon>
        <taxon>Agaricomycetidae</taxon>
        <taxon>Boletales</taxon>
        <taxon>Paxilineae</taxon>
        <taxon>Paxillaceae</taxon>
        <taxon>Paxillus</taxon>
    </lineage>
</organism>
<protein>
    <submittedName>
        <fullName evidence="2">Uncharacterized protein</fullName>
    </submittedName>
</protein>
<gene>
    <name evidence="2" type="ORF">PAXRUDRAFT_10719</name>
</gene>
<evidence type="ECO:0000256" key="1">
    <source>
        <dbReference type="SAM" id="MobiDB-lite"/>
    </source>
</evidence>
<accession>A0A0D0DFR4</accession>
<keyword evidence="3" id="KW-1185">Reference proteome</keyword>
<evidence type="ECO:0000313" key="3">
    <source>
        <dbReference type="Proteomes" id="UP000054538"/>
    </source>
</evidence>
<sequence length="143" mass="14853">MPSSFHSDGVYMGSLPILNAPPSMSHVKSGQLSPVANASLMPPPSILAPVQELKLSTFEPPMSNIHTHQVSPPPKTVPQEALQPIAPAQAKIPPPIPSPAVPEEQPGLSMSVPHWSGCSLVPSTRNAAANEIGAVKSAHGSKK</sequence>
<dbReference type="AlphaFoldDB" id="A0A0D0DFR4"/>
<dbReference type="EMBL" id="KN824978">
    <property type="protein sequence ID" value="KIK96602.1"/>
    <property type="molecule type" value="Genomic_DNA"/>
</dbReference>
<dbReference type="InParanoid" id="A0A0D0DFR4"/>
<evidence type="ECO:0000313" key="2">
    <source>
        <dbReference type="EMBL" id="KIK96602.1"/>
    </source>
</evidence>
<name>A0A0D0DFR4_9AGAM</name>